<accession>A0A7L5E1M2</accession>
<reference evidence="2 4" key="1">
    <citation type="submission" date="2020-04" db="EMBL/GenBank/DDBJ databases">
        <title>Genome sequencing of novel species.</title>
        <authorList>
            <person name="Heo J."/>
            <person name="Kim S.-J."/>
            <person name="Kim J.-S."/>
            <person name="Hong S.-B."/>
            <person name="Kwon S.-W."/>
        </authorList>
    </citation>
    <scope>NUCLEOTIDE SEQUENCE [LARGE SCALE GENOMIC DNA]</scope>
    <source>
        <strain evidence="2 4">CJU-R4</strain>
        <plasmid evidence="2 4">unnamed1</plasmid>
    </source>
</reference>
<evidence type="ECO:0000313" key="2">
    <source>
        <dbReference type="EMBL" id="QJD81610.1"/>
    </source>
</evidence>
<sequence>MLPVTFQQLTPHLAPFSRGIVKNLFLIAQALVTSRSSNMNTVKDRLATLLGKANRQPASHYKRLIRFFNTSQPQQLTKAILRCTFTLLSGRVRYLILDATTWRLGQKDVHLLVLSFIYQGVAIPILWRDLDKKGHSNSHERQSFMEEAAQLYNLKGKILLADREYTGKLWFTFLHQEGIDFVIRIQRECYKHDTLTSYPTLERKAMRRKRPVWTWLNWADCRLKLVMCRNEDPRPPKDPRKRAEPVFYWLTSLENAQVVPAHYRKRWRIEQCFKALKTNGFHLESMNFKQSTKIELLLAVVVFAYVLSVKAGEAVSDQIGTKTYQNGTSSPAQSLFKKGLEVLNATLLVFDQFMGYLLCIFKLAKPRRFCFVQ</sequence>
<feature type="domain" description="Transposase IS4-like" evidence="1">
    <location>
        <begin position="95"/>
        <end position="307"/>
    </location>
</feature>
<evidence type="ECO:0000313" key="4">
    <source>
        <dbReference type="Proteomes" id="UP000501128"/>
    </source>
</evidence>
<dbReference type="KEGG" id="srho:HH216_25190"/>
<dbReference type="Gene3D" id="3.90.350.10">
    <property type="entry name" value="Transposase Inhibitor Protein From Tn5, Chain A, domain 1"/>
    <property type="match status" value="1"/>
</dbReference>
<name>A0A7L5E1M2_9BACT</name>
<dbReference type="RefSeq" id="WP_169553628.1">
    <property type="nucleotide sequence ID" value="NZ_CP051678.1"/>
</dbReference>
<protein>
    <submittedName>
        <fullName evidence="2">Transposase</fullName>
    </submittedName>
</protein>
<gene>
    <name evidence="2" type="ORF">HH216_25010</name>
    <name evidence="3" type="ORF">HH216_25190</name>
</gene>
<evidence type="ECO:0000259" key="1">
    <source>
        <dbReference type="Pfam" id="PF01609"/>
    </source>
</evidence>
<dbReference type="GO" id="GO:0003677">
    <property type="term" value="F:DNA binding"/>
    <property type="evidence" value="ECO:0007669"/>
    <property type="project" value="InterPro"/>
</dbReference>
<dbReference type="GO" id="GO:0004803">
    <property type="term" value="F:transposase activity"/>
    <property type="evidence" value="ECO:0007669"/>
    <property type="project" value="InterPro"/>
</dbReference>
<dbReference type="PANTHER" id="PTHR33258:SF1">
    <property type="entry name" value="TRANSPOSASE INSL FOR INSERTION SEQUENCE ELEMENT IS186A-RELATED"/>
    <property type="match status" value="1"/>
</dbReference>
<dbReference type="SUPFAM" id="SSF53098">
    <property type="entry name" value="Ribonuclease H-like"/>
    <property type="match status" value="1"/>
</dbReference>
<dbReference type="InterPro" id="IPR012337">
    <property type="entry name" value="RNaseH-like_sf"/>
</dbReference>
<geneLocation type="plasmid" evidence="2 4">
    <name>unnamed1</name>
</geneLocation>
<organism evidence="2 4">
    <name type="scientific">Spirosoma rhododendri</name>
    <dbReference type="NCBI Taxonomy" id="2728024"/>
    <lineage>
        <taxon>Bacteria</taxon>
        <taxon>Pseudomonadati</taxon>
        <taxon>Bacteroidota</taxon>
        <taxon>Cytophagia</taxon>
        <taxon>Cytophagales</taxon>
        <taxon>Cytophagaceae</taxon>
        <taxon>Spirosoma</taxon>
    </lineage>
</organism>
<dbReference type="EMBL" id="CP051678">
    <property type="protein sequence ID" value="QJD81610.1"/>
    <property type="molecule type" value="Genomic_DNA"/>
</dbReference>
<dbReference type="GO" id="GO:0006313">
    <property type="term" value="P:DNA transposition"/>
    <property type="evidence" value="ECO:0007669"/>
    <property type="project" value="InterPro"/>
</dbReference>
<proteinExistence type="predicted"/>
<dbReference type="Proteomes" id="UP000501128">
    <property type="component" value="Plasmid unnamed1"/>
</dbReference>
<dbReference type="PANTHER" id="PTHR33258">
    <property type="entry name" value="TRANSPOSASE INSL FOR INSERTION SEQUENCE ELEMENT IS186A-RELATED"/>
    <property type="match status" value="1"/>
</dbReference>
<dbReference type="KEGG" id="srho:HH216_25010"/>
<keyword evidence="2" id="KW-0614">Plasmid</keyword>
<evidence type="ECO:0000313" key="3">
    <source>
        <dbReference type="EMBL" id="QJD81642.1"/>
    </source>
</evidence>
<keyword evidence="4" id="KW-1185">Reference proteome</keyword>
<dbReference type="EMBL" id="CP051678">
    <property type="protein sequence ID" value="QJD81642.1"/>
    <property type="molecule type" value="Genomic_DNA"/>
</dbReference>
<dbReference type="InterPro" id="IPR002559">
    <property type="entry name" value="Transposase_11"/>
</dbReference>
<dbReference type="AlphaFoldDB" id="A0A7L5E1M2"/>
<dbReference type="Pfam" id="PF01609">
    <property type="entry name" value="DDE_Tnp_1"/>
    <property type="match status" value="1"/>
</dbReference>